<feature type="domain" description="CNA-B" evidence="2">
    <location>
        <begin position="833"/>
        <end position="902"/>
    </location>
</feature>
<dbReference type="InterPro" id="IPR008454">
    <property type="entry name" value="Collagen-bd_Cna-like_B-typ_dom"/>
</dbReference>
<protein>
    <submittedName>
        <fullName evidence="3">Cna B-type domain-containing protein</fullName>
    </submittedName>
</protein>
<dbReference type="AlphaFoldDB" id="A0A4Y9JEN3"/>
<keyword evidence="1" id="KW-0732">Signal</keyword>
<organism evidence="3 4">
    <name type="scientific">Streptococcus cuniculi</name>
    <dbReference type="NCBI Taxonomy" id="1432788"/>
    <lineage>
        <taxon>Bacteria</taxon>
        <taxon>Bacillati</taxon>
        <taxon>Bacillota</taxon>
        <taxon>Bacilli</taxon>
        <taxon>Lactobacillales</taxon>
        <taxon>Streptococcaceae</taxon>
        <taxon>Streptococcus</taxon>
    </lineage>
</organism>
<reference evidence="3 4" key="1">
    <citation type="submission" date="2019-03" db="EMBL/GenBank/DDBJ databases">
        <title>Diversity of the mouse oral microbiome.</title>
        <authorList>
            <person name="Joseph S."/>
            <person name="Aduse-Opoku J."/>
            <person name="Curtis M."/>
            <person name="Wade W."/>
            <person name="Hashim A."/>
        </authorList>
    </citation>
    <scope>NUCLEOTIDE SEQUENCE [LARGE SCALE GENOMIC DNA]</scope>
    <source>
        <strain evidence="3 4">WM131</strain>
    </source>
</reference>
<dbReference type="CDD" id="cd00222">
    <property type="entry name" value="CollagenBindB"/>
    <property type="match status" value="1"/>
</dbReference>
<feature type="non-terminal residue" evidence="3">
    <location>
        <position position="905"/>
    </location>
</feature>
<dbReference type="Pfam" id="PF05738">
    <property type="entry name" value="Cna_B"/>
    <property type="match status" value="1"/>
</dbReference>
<dbReference type="RefSeq" id="WP_135181382.1">
    <property type="nucleotide sequence ID" value="NZ_JADGKZ010000003.1"/>
</dbReference>
<accession>A0A4Y9JEN3</accession>
<sequence>MKIVKKYLSLFVAMLFFWFGGSSVAYAETVVSTESELRFALANGESVIKLSNDLTLTNQIVIEQKEVTFGSADGTPKKLTSGSGIRNLFYISKNATVSVNNLIFDGNNQGRIFMAEDGSELILEDVIIKNGTTQLFEPQMVGEINRQRYQGGGIYATNSSVKAINTQFINNTTKIDTPIDNQTGSPHGGAIYITEHSDLVIKGGSFKHNLSGKRTTNSGAHGEGGAIKSEDSTVTIEPASDGTRTQFLNNNTYTVSAGGGFQGGAIEVTNSTLTIKQADFIFDGADTAFPYRGGFSTGGFIKFEGSTGTVENATFKFNQLVDGFGISGGAIASENSQLVIRDSQFDASTGGTAKVIEAGGFIAIYGSGSFKLLDSTMTGTGSSWNGPRLASYGGAIAFYNNAQTPDAIISNTVIRNVAADHLGGAIAISTPTLEGIQAGNYHAKDTARVHLTVSNSTIDNTRSYWWNGQGRGGAIYVGPSSDETAKNVLLVKGTNLTNGFANYGGSIYNDGGAVTITDQSTISSGNLAAFNLGGYVYNNGYLKLDKVDMSTQTAVGPATWAGNPHTTKNAELPGTGVYANKDVIVTPEAKLGNNDIRVLDNQSAVRLTGPLSRQLNISISEKAQPDANYENSEEQERHIGYVVASGIDGYAPTVEDAKWTHYRTKYDANDQNGMYSQAVSEFSDHVLPAKWDYVLNPDTNTIVLGQRGILVYHTNHKDATISSGLPDEMTEGQQIKQLYTFYESNPAIKASPEELTSVKEKPTLTNYEFKDWYLPPAKELPIYSDNPSDRYQNFREVTFTTRAGVTRNVTTILNPDIDNTLHVFAAYESSIDVEGVKTWVDNDNQDGKRPEKLVVKLLKTVGDQTTQVATKEVSAKDEWKYSFTNLPQFENGQAITYRVDEELPA</sequence>
<feature type="signal peptide" evidence="1">
    <location>
        <begin position="1"/>
        <end position="27"/>
    </location>
</feature>
<evidence type="ECO:0000313" key="4">
    <source>
        <dbReference type="Proteomes" id="UP000297253"/>
    </source>
</evidence>
<dbReference type="InterPro" id="IPR011050">
    <property type="entry name" value="Pectin_lyase_fold/virulence"/>
</dbReference>
<feature type="chain" id="PRO_5021281605" evidence="1">
    <location>
        <begin position="28"/>
        <end position="905"/>
    </location>
</feature>
<evidence type="ECO:0000256" key="1">
    <source>
        <dbReference type="SAM" id="SignalP"/>
    </source>
</evidence>
<dbReference type="SUPFAM" id="SSF49478">
    <property type="entry name" value="Cna protein B-type domain"/>
    <property type="match status" value="1"/>
</dbReference>
<evidence type="ECO:0000313" key="3">
    <source>
        <dbReference type="EMBL" id="TFU98305.1"/>
    </source>
</evidence>
<dbReference type="OrthoDB" id="1744455at2"/>
<dbReference type="EMBL" id="SPPD01000003">
    <property type="protein sequence ID" value="TFU98305.1"/>
    <property type="molecule type" value="Genomic_DNA"/>
</dbReference>
<proteinExistence type="predicted"/>
<evidence type="ECO:0000259" key="2">
    <source>
        <dbReference type="Pfam" id="PF05738"/>
    </source>
</evidence>
<comment type="caution">
    <text evidence="3">The sequence shown here is derived from an EMBL/GenBank/DDBJ whole genome shotgun (WGS) entry which is preliminary data.</text>
</comment>
<dbReference type="SUPFAM" id="SSF51126">
    <property type="entry name" value="Pectin lyase-like"/>
    <property type="match status" value="1"/>
</dbReference>
<dbReference type="Proteomes" id="UP000297253">
    <property type="component" value="Unassembled WGS sequence"/>
</dbReference>
<gene>
    <name evidence="3" type="ORF">E4T82_02785</name>
</gene>
<dbReference type="Gene3D" id="2.60.40.1140">
    <property type="entry name" value="Collagen-binding surface protein Cna, B-type domain"/>
    <property type="match status" value="1"/>
</dbReference>
<name>A0A4Y9JEN3_9STRE</name>